<feature type="compositionally biased region" description="Low complexity" evidence="1">
    <location>
        <begin position="177"/>
        <end position="218"/>
    </location>
</feature>
<keyword evidence="2" id="KW-0472">Membrane</keyword>
<evidence type="ECO:0000256" key="3">
    <source>
        <dbReference type="SAM" id="SignalP"/>
    </source>
</evidence>
<organism evidence="4 5">
    <name type="scientific">Mycena venus</name>
    <dbReference type="NCBI Taxonomy" id="2733690"/>
    <lineage>
        <taxon>Eukaryota</taxon>
        <taxon>Fungi</taxon>
        <taxon>Dikarya</taxon>
        <taxon>Basidiomycota</taxon>
        <taxon>Agaricomycotina</taxon>
        <taxon>Agaricomycetes</taxon>
        <taxon>Agaricomycetidae</taxon>
        <taxon>Agaricales</taxon>
        <taxon>Marasmiineae</taxon>
        <taxon>Mycenaceae</taxon>
        <taxon>Mycena</taxon>
    </lineage>
</organism>
<dbReference type="Proteomes" id="UP000620124">
    <property type="component" value="Unassembled WGS sequence"/>
</dbReference>
<keyword evidence="3" id="KW-0732">Signal</keyword>
<feature type="chain" id="PRO_5034996208" evidence="3">
    <location>
        <begin position="24"/>
        <end position="503"/>
    </location>
</feature>
<keyword evidence="5" id="KW-1185">Reference proteome</keyword>
<accession>A0A8H6XYC5</accession>
<sequence length="503" mass="52901">MHMYRLPAALFIWALCHIGSVNGYVRPRDDTPTGVDSASSAIVTPAFQFDKISEMTTCQPAVISWMYSPVTVDDPLVLTLNITNDGVLQPSPPSATATGTFATPNVGRAWNRRDLLPLTQQITTDSGINPLERTYTWPSVNVSAGWYELTATLGLPGFLQTSTSFYVQNGTDVSCLASQPASSSSTPSNPSSTGSPTSTGAAETSGVTLPVSSSSGSSKVNRGAIAGGVIGGLAVIAAAIAAYFYLRYASASSASKGSPNRAQRKWAGLGSTDTKAKVYPPASRSAGVSSSGRHHSQSDSIGPMLSSRDSNVYVIGNVGIDSRPSRINDALEEQDEVNSYFSPSQEKISSTSAGRSPFSDSNHGHADAVPLDYIPSAAAVTRNSSTSTSSYMNNFSRPRSDPSSPYASPDDSGGAVQRQRAAEHLLFLDRGVRLVLVSAHTEPRLPLGHIAGDLRTARLRRGVGCRWAPDKAHAAQARAAVQPHRPRARVPAPADPVAAADRT</sequence>
<feature type="transmembrane region" description="Helical" evidence="2">
    <location>
        <begin position="224"/>
        <end position="246"/>
    </location>
</feature>
<protein>
    <submittedName>
        <fullName evidence="4">Uncharacterized protein</fullName>
    </submittedName>
</protein>
<feature type="region of interest" description="Disordered" evidence="1">
    <location>
        <begin position="479"/>
        <end position="503"/>
    </location>
</feature>
<dbReference type="OrthoDB" id="3266934at2759"/>
<feature type="region of interest" description="Disordered" evidence="1">
    <location>
        <begin position="273"/>
        <end position="305"/>
    </location>
</feature>
<evidence type="ECO:0000313" key="5">
    <source>
        <dbReference type="Proteomes" id="UP000620124"/>
    </source>
</evidence>
<reference evidence="4" key="1">
    <citation type="submission" date="2020-05" db="EMBL/GenBank/DDBJ databases">
        <title>Mycena genomes resolve the evolution of fungal bioluminescence.</title>
        <authorList>
            <person name="Tsai I.J."/>
        </authorList>
    </citation>
    <scope>NUCLEOTIDE SEQUENCE</scope>
    <source>
        <strain evidence="4">CCC161011</strain>
    </source>
</reference>
<feature type="compositionally biased region" description="Polar residues" evidence="1">
    <location>
        <begin position="337"/>
        <end position="361"/>
    </location>
</feature>
<comment type="caution">
    <text evidence="4">The sequence shown here is derived from an EMBL/GenBank/DDBJ whole genome shotgun (WGS) entry which is preliminary data.</text>
</comment>
<keyword evidence="2" id="KW-0812">Transmembrane</keyword>
<feature type="compositionally biased region" description="Low complexity" evidence="1">
    <location>
        <begin position="383"/>
        <end position="412"/>
    </location>
</feature>
<feature type="region of interest" description="Disordered" evidence="1">
    <location>
        <begin position="383"/>
        <end position="417"/>
    </location>
</feature>
<feature type="signal peptide" evidence="3">
    <location>
        <begin position="1"/>
        <end position="23"/>
    </location>
</feature>
<keyword evidence="2" id="KW-1133">Transmembrane helix</keyword>
<name>A0A8H6XYC5_9AGAR</name>
<evidence type="ECO:0000256" key="2">
    <source>
        <dbReference type="SAM" id="Phobius"/>
    </source>
</evidence>
<feature type="region of interest" description="Disordered" evidence="1">
    <location>
        <begin position="336"/>
        <end position="367"/>
    </location>
</feature>
<evidence type="ECO:0000313" key="4">
    <source>
        <dbReference type="EMBL" id="KAF7348604.1"/>
    </source>
</evidence>
<feature type="compositionally biased region" description="Low complexity" evidence="1">
    <location>
        <begin position="280"/>
        <end position="291"/>
    </location>
</feature>
<proteinExistence type="predicted"/>
<dbReference type="EMBL" id="JACAZI010000011">
    <property type="protein sequence ID" value="KAF7348604.1"/>
    <property type="molecule type" value="Genomic_DNA"/>
</dbReference>
<evidence type="ECO:0000256" key="1">
    <source>
        <dbReference type="SAM" id="MobiDB-lite"/>
    </source>
</evidence>
<gene>
    <name evidence="4" type="ORF">MVEN_01378200</name>
</gene>
<feature type="region of interest" description="Disordered" evidence="1">
    <location>
        <begin position="177"/>
        <end position="219"/>
    </location>
</feature>
<dbReference type="AlphaFoldDB" id="A0A8H6XYC5"/>